<dbReference type="InterPro" id="IPR032675">
    <property type="entry name" value="LRR_dom_sf"/>
</dbReference>
<organism evidence="1 2">
    <name type="scientific">Castanea mollissima</name>
    <name type="common">Chinese chestnut</name>
    <dbReference type="NCBI Taxonomy" id="60419"/>
    <lineage>
        <taxon>Eukaryota</taxon>
        <taxon>Viridiplantae</taxon>
        <taxon>Streptophyta</taxon>
        <taxon>Embryophyta</taxon>
        <taxon>Tracheophyta</taxon>
        <taxon>Spermatophyta</taxon>
        <taxon>Magnoliopsida</taxon>
        <taxon>eudicotyledons</taxon>
        <taxon>Gunneridae</taxon>
        <taxon>Pentapetalae</taxon>
        <taxon>rosids</taxon>
        <taxon>fabids</taxon>
        <taxon>Fagales</taxon>
        <taxon>Fagaceae</taxon>
        <taxon>Castanea</taxon>
    </lineage>
</organism>
<name>A0A8J4RMD4_9ROSI</name>
<proteinExistence type="predicted"/>
<keyword evidence="2" id="KW-1185">Reference proteome</keyword>
<dbReference type="AlphaFoldDB" id="A0A8J4RMD4"/>
<evidence type="ECO:0000313" key="1">
    <source>
        <dbReference type="EMBL" id="KAF3969273.1"/>
    </source>
</evidence>
<reference evidence="1" key="1">
    <citation type="submission" date="2020-03" db="EMBL/GenBank/DDBJ databases">
        <title>Castanea mollissima Vanexum genome sequencing.</title>
        <authorList>
            <person name="Staton M."/>
        </authorList>
    </citation>
    <scope>NUCLEOTIDE SEQUENCE</scope>
    <source>
        <tissue evidence="1">Leaf</tissue>
    </source>
</reference>
<gene>
    <name evidence="1" type="ORF">CMV_006918</name>
</gene>
<dbReference type="InterPro" id="IPR050232">
    <property type="entry name" value="FBL13/AtMIF1-like"/>
</dbReference>
<sequence length="422" mass="48052">MRMMDSLPDAIVNYILSYNNNARDVAVCNCVSKRWKDSMPYIRSLYFPRSSFDNHTGQEHPDNIVWKMISSIVQLEELVVYTPFSGAGLALWLSHAGSSLRHLELRMDNLVENQTCNEGPSKLDCINAAKNLESLKLWGVLMTHPPRWDVFQKLWNLEIVGARMEDPALSAALRACPNLTNLLLLGCEGVISVSIDLPHLQQCKLDFYGLGNCSLSLTSPKIETLEVQGCSWIRVCESNCLKNLLIANNAGRVYMVDFGKLEALEFLSIRGVQWCWDAISNMLKWASEVKHLYMKVEFTGDYEALQPFPEIDFVEFFNSHPKLQKFDIHGAMFAALCQKNSLKHVDSGFVIPCLEEVVVAVRSPLNAEQKMSTLESFLRYGKNLKRMVIKILQMKSSHSSADDFFDEVYRFSRMNDNIVRIE</sequence>
<accession>A0A8J4RMD4</accession>
<dbReference type="EMBL" id="JRKL02000666">
    <property type="protein sequence ID" value="KAF3969273.1"/>
    <property type="molecule type" value="Genomic_DNA"/>
</dbReference>
<evidence type="ECO:0008006" key="3">
    <source>
        <dbReference type="Google" id="ProtNLM"/>
    </source>
</evidence>
<comment type="caution">
    <text evidence="1">The sequence shown here is derived from an EMBL/GenBank/DDBJ whole genome shotgun (WGS) entry which is preliminary data.</text>
</comment>
<evidence type="ECO:0000313" key="2">
    <source>
        <dbReference type="Proteomes" id="UP000737018"/>
    </source>
</evidence>
<protein>
    <recommendedName>
        <fullName evidence="3">F-box protein</fullName>
    </recommendedName>
</protein>
<dbReference type="PANTHER" id="PTHR31900:SF27">
    <property type="entry name" value="FBD DOMAIN-CONTAINING PROTEIN"/>
    <property type="match status" value="1"/>
</dbReference>
<dbReference type="SUPFAM" id="SSF52047">
    <property type="entry name" value="RNI-like"/>
    <property type="match status" value="1"/>
</dbReference>
<dbReference type="OrthoDB" id="9973021at2759"/>
<dbReference type="PANTHER" id="PTHR31900">
    <property type="entry name" value="F-BOX/RNI SUPERFAMILY PROTEIN-RELATED"/>
    <property type="match status" value="1"/>
</dbReference>
<dbReference type="Gene3D" id="3.80.10.10">
    <property type="entry name" value="Ribonuclease Inhibitor"/>
    <property type="match status" value="1"/>
</dbReference>
<dbReference type="Proteomes" id="UP000737018">
    <property type="component" value="Unassembled WGS sequence"/>
</dbReference>